<dbReference type="Pfam" id="PF11734">
    <property type="entry name" value="TilS_C"/>
    <property type="match status" value="1"/>
</dbReference>
<evidence type="ECO:0000259" key="9">
    <source>
        <dbReference type="SMART" id="SM00977"/>
    </source>
</evidence>
<comment type="catalytic activity">
    <reaction evidence="7 8">
        <text>cytidine(34) in tRNA(Ile2) + L-lysine + ATP = lysidine(34) in tRNA(Ile2) + AMP + diphosphate + H(+)</text>
        <dbReference type="Rhea" id="RHEA:43744"/>
        <dbReference type="Rhea" id="RHEA-COMP:10625"/>
        <dbReference type="Rhea" id="RHEA-COMP:10670"/>
        <dbReference type="ChEBI" id="CHEBI:15378"/>
        <dbReference type="ChEBI" id="CHEBI:30616"/>
        <dbReference type="ChEBI" id="CHEBI:32551"/>
        <dbReference type="ChEBI" id="CHEBI:33019"/>
        <dbReference type="ChEBI" id="CHEBI:82748"/>
        <dbReference type="ChEBI" id="CHEBI:83665"/>
        <dbReference type="ChEBI" id="CHEBI:456215"/>
        <dbReference type="EC" id="6.3.4.19"/>
    </reaction>
</comment>
<dbReference type="SUPFAM" id="SSF52402">
    <property type="entry name" value="Adenine nucleotide alpha hydrolases-like"/>
    <property type="match status" value="1"/>
</dbReference>
<dbReference type="Pfam" id="PF01171">
    <property type="entry name" value="ATP_bind_3"/>
    <property type="match status" value="1"/>
</dbReference>
<keyword evidence="6 8" id="KW-0067">ATP-binding</keyword>
<dbReference type="GO" id="GO:0032267">
    <property type="term" value="F:tRNA(Ile)-lysidine synthase activity"/>
    <property type="evidence" value="ECO:0007669"/>
    <property type="project" value="UniProtKB-EC"/>
</dbReference>
<dbReference type="EMBL" id="JBBAXC010000028">
    <property type="protein sequence ID" value="MEI5909510.1"/>
    <property type="molecule type" value="Genomic_DNA"/>
</dbReference>
<name>A0ABU8HJG9_9BACI</name>
<evidence type="ECO:0000313" key="10">
    <source>
        <dbReference type="EMBL" id="MEI5909510.1"/>
    </source>
</evidence>
<dbReference type="InterPro" id="IPR012795">
    <property type="entry name" value="tRNA_Ile_lys_synt_N"/>
</dbReference>
<dbReference type="HAMAP" id="MF_01161">
    <property type="entry name" value="tRNA_Ile_lys_synt"/>
    <property type="match status" value="1"/>
</dbReference>
<dbReference type="SMART" id="SM00977">
    <property type="entry name" value="TilS_C"/>
    <property type="match status" value="1"/>
</dbReference>
<evidence type="ECO:0000256" key="5">
    <source>
        <dbReference type="ARBA" id="ARBA00022741"/>
    </source>
</evidence>
<sequence length="472" mass="54322">MLKVEQVLNQFIEQHDLVQEGDKIVVAVSGGPDSLMLLHYLFSNQEKWNINVMAISIDHMLRGEESHRDLLYVMDYCQKNNIPLLPKRIDVSKELKGSQGGVQEKARLLRYRAFEEAIVTYSATKLALGHHGDDQIETVLMSLTRGSSTQAIGIPLRRNFAEAEIIRPLLCLSKEDIVQYCEYHGLNPRIDPSNLKENYTRNRFRKRVLPFLQKENPHVHRHYQRFSQEMYEDDQFLLEITREKMSKIWDIQHGKVTLSITSFLEIPLPLQRRGIHLILNYLYKQKPGSLSAIHIYDVLSLIQKQHPSGTLHLPNNLFVTKSYGTCSFTISEGVEVLQPFHFQLTIGETTSIPSGSVFSISEEYQENHQVECIQLAQNEISFPLHIRTRQPGDRMKVKGLNGSKKVKDIFIDEKVPLDKRNTWPIVTDNDGVILWIPTLKVSELVKDSKDRLSVPTVFVYKKESSSRGHAKE</sequence>
<dbReference type="PANTHER" id="PTHR43033:SF1">
    <property type="entry name" value="TRNA(ILE)-LYSIDINE SYNTHASE-RELATED"/>
    <property type="match status" value="1"/>
</dbReference>
<dbReference type="InterPro" id="IPR011063">
    <property type="entry name" value="TilS/TtcA_N"/>
</dbReference>
<evidence type="ECO:0000256" key="2">
    <source>
        <dbReference type="ARBA" id="ARBA00022490"/>
    </source>
</evidence>
<dbReference type="InterPro" id="IPR012094">
    <property type="entry name" value="tRNA_Ile_lys_synt"/>
</dbReference>
<dbReference type="Pfam" id="PF09179">
    <property type="entry name" value="TilS"/>
    <property type="match status" value="1"/>
</dbReference>
<accession>A0ABU8HJG9</accession>
<dbReference type="PANTHER" id="PTHR43033">
    <property type="entry name" value="TRNA(ILE)-LYSIDINE SYNTHASE-RELATED"/>
    <property type="match status" value="1"/>
</dbReference>
<comment type="function">
    <text evidence="8">Ligates lysine onto the cytidine present at position 34 of the AUA codon-specific tRNA(Ile) that contains the anticodon CAU, in an ATP-dependent manner. Cytidine is converted to lysidine, thus changing the amino acid specificity of the tRNA from methionine to isoleucine.</text>
</comment>
<keyword evidence="3 8" id="KW-0436">Ligase</keyword>
<keyword evidence="5 8" id="KW-0547">Nucleotide-binding</keyword>
<dbReference type="CDD" id="cd01992">
    <property type="entry name" value="TilS_N"/>
    <property type="match status" value="1"/>
</dbReference>
<dbReference type="NCBIfam" id="TIGR02432">
    <property type="entry name" value="lysidine_TilS_N"/>
    <property type="match status" value="1"/>
</dbReference>
<feature type="binding site" evidence="8">
    <location>
        <begin position="29"/>
        <end position="34"/>
    </location>
    <ligand>
        <name>ATP</name>
        <dbReference type="ChEBI" id="CHEBI:30616"/>
    </ligand>
</feature>
<dbReference type="SUPFAM" id="SSF56037">
    <property type="entry name" value="PheT/TilS domain"/>
    <property type="match status" value="1"/>
</dbReference>
<dbReference type="SUPFAM" id="SSF82829">
    <property type="entry name" value="MesJ substrate recognition domain-like"/>
    <property type="match status" value="1"/>
</dbReference>
<dbReference type="EC" id="6.3.4.19" evidence="8"/>
<keyword evidence="2 8" id="KW-0963">Cytoplasm</keyword>
<feature type="domain" description="Lysidine-tRNA(Ile) synthetase C-terminal" evidence="9">
    <location>
        <begin position="384"/>
        <end position="454"/>
    </location>
</feature>
<evidence type="ECO:0000256" key="7">
    <source>
        <dbReference type="ARBA" id="ARBA00048539"/>
    </source>
</evidence>
<dbReference type="InterPro" id="IPR014729">
    <property type="entry name" value="Rossmann-like_a/b/a_fold"/>
</dbReference>
<dbReference type="Gene3D" id="3.40.50.620">
    <property type="entry name" value="HUPs"/>
    <property type="match status" value="1"/>
</dbReference>
<dbReference type="InterPro" id="IPR015262">
    <property type="entry name" value="tRNA_Ile_lys_synt_subst-bd"/>
</dbReference>
<keyword evidence="4 8" id="KW-0819">tRNA processing</keyword>
<dbReference type="RefSeq" id="WP_336588952.1">
    <property type="nucleotide sequence ID" value="NZ_JBBAXC010000028.1"/>
</dbReference>
<evidence type="ECO:0000256" key="4">
    <source>
        <dbReference type="ARBA" id="ARBA00022694"/>
    </source>
</evidence>
<evidence type="ECO:0000256" key="3">
    <source>
        <dbReference type="ARBA" id="ARBA00022598"/>
    </source>
</evidence>
<comment type="subcellular location">
    <subcellularLocation>
        <location evidence="1 8">Cytoplasm</location>
    </subcellularLocation>
</comment>
<comment type="caution">
    <text evidence="10">The sequence shown here is derived from an EMBL/GenBank/DDBJ whole genome shotgun (WGS) entry which is preliminary data.</text>
</comment>
<dbReference type="Gene3D" id="3.30.465.60">
    <property type="match status" value="1"/>
</dbReference>
<dbReference type="Proteomes" id="UP001312865">
    <property type="component" value="Unassembled WGS sequence"/>
</dbReference>
<organism evidence="10 11">
    <name type="scientific">Bacillus spongiae</name>
    <dbReference type="NCBI Taxonomy" id="2683610"/>
    <lineage>
        <taxon>Bacteria</taxon>
        <taxon>Bacillati</taxon>
        <taxon>Bacillota</taxon>
        <taxon>Bacilli</taxon>
        <taxon>Bacillales</taxon>
        <taxon>Bacillaceae</taxon>
        <taxon>Bacillus</taxon>
    </lineage>
</organism>
<evidence type="ECO:0000256" key="1">
    <source>
        <dbReference type="ARBA" id="ARBA00004496"/>
    </source>
</evidence>
<comment type="domain">
    <text evidence="8">The N-terminal region contains the highly conserved SGGXDS motif, predicted to be a P-loop motif involved in ATP binding.</text>
</comment>
<dbReference type="NCBIfam" id="TIGR02433">
    <property type="entry name" value="lysidine_TilS_C"/>
    <property type="match status" value="1"/>
</dbReference>
<keyword evidence="11" id="KW-1185">Reference proteome</keyword>
<protein>
    <recommendedName>
        <fullName evidence="8">tRNA(Ile)-lysidine synthase</fullName>
        <ecNumber evidence="8">6.3.4.19</ecNumber>
    </recommendedName>
    <alternativeName>
        <fullName evidence="8">tRNA(Ile)-2-lysyl-cytidine synthase</fullName>
    </alternativeName>
    <alternativeName>
        <fullName evidence="8">tRNA(Ile)-lysidine synthetase</fullName>
    </alternativeName>
</protein>
<gene>
    <name evidence="8 10" type="primary">tilS</name>
    <name evidence="10" type="ORF">WAK64_21010</name>
</gene>
<evidence type="ECO:0000256" key="6">
    <source>
        <dbReference type="ARBA" id="ARBA00022840"/>
    </source>
</evidence>
<proteinExistence type="inferred from homology"/>
<evidence type="ECO:0000313" key="11">
    <source>
        <dbReference type="Proteomes" id="UP001312865"/>
    </source>
</evidence>
<evidence type="ECO:0000256" key="8">
    <source>
        <dbReference type="HAMAP-Rule" id="MF_01161"/>
    </source>
</evidence>
<reference evidence="10 11" key="1">
    <citation type="journal article" date="2018" name="J. Microbiol.">
        <title>Bacillus spongiae sp. nov., isolated from sponge of Jeju Island.</title>
        <authorList>
            <person name="Lee G.E."/>
            <person name="Im W.T."/>
            <person name="Park J.S."/>
        </authorList>
    </citation>
    <scope>NUCLEOTIDE SEQUENCE [LARGE SCALE GENOMIC DNA]</scope>
    <source>
        <strain evidence="10 11">135PIL107-10</strain>
    </source>
</reference>
<dbReference type="InterPro" id="IPR012796">
    <property type="entry name" value="Lysidine-tRNA-synth_C"/>
</dbReference>
<comment type="similarity">
    <text evidence="8">Belongs to the tRNA(Ile)-lysidine synthase family.</text>
</comment>